<dbReference type="KEGG" id="afs:AFR_19545"/>
<keyword evidence="2" id="KW-1185">Reference proteome</keyword>
<name>U5W2P7_9ACTN</name>
<organism evidence="1 2">
    <name type="scientific">Actinoplanes friuliensis DSM 7358</name>
    <dbReference type="NCBI Taxonomy" id="1246995"/>
    <lineage>
        <taxon>Bacteria</taxon>
        <taxon>Bacillati</taxon>
        <taxon>Actinomycetota</taxon>
        <taxon>Actinomycetes</taxon>
        <taxon>Micromonosporales</taxon>
        <taxon>Micromonosporaceae</taxon>
        <taxon>Actinoplanes</taxon>
    </lineage>
</organism>
<dbReference type="PATRIC" id="fig|1246995.3.peg.3966"/>
<evidence type="ECO:0000313" key="1">
    <source>
        <dbReference type="EMBL" id="AGZ42181.1"/>
    </source>
</evidence>
<evidence type="ECO:0000313" key="2">
    <source>
        <dbReference type="Proteomes" id="UP000017746"/>
    </source>
</evidence>
<accession>U5W2P7</accession>
<dbReference type="InterPro" id="IPR054058">
    <property type="entry name" value="HTH_67"/>
</dbReference>
<dbReference type="eggNOG" id="COG1846">
    <property type="taxonomic scope" value="Bacteria"/>
</dbReference>
<dbReference type="NCBIfam" id="NF047719">
    <property type="entry name" value="SCO6745_fam_HTH"/>
    <property type="match status" value="1"/>
</dbReference>
<evidence type="ECO:0008006" key="3">
    <source>
        <dbReference type="Google" id="ProtNLM"/>
    </source>
</evidence>
<dbReference type="EMBL" id="CP006272">
    <property type="protein sequence ID" value="AGZ42181.1"/>
    <property type="molecule type" value="Genomic_DNA"/>
</dbReference>
<dbReference type="Proteomes" id="UP000017746">
    <property type="component" value="Chromosome"/>
</dbReference>
<dbReference type="HOGENOM" id="CLU_061724_0_0_11"/>
<proteinExistence type="predicted"/>
<reference evidence="1 2" key="1">
    <citation type="journal article" date="2014" name="J. Biotechnol.">
        <title>Complete genome sequence of the actinobacterium Actinoplanes friuliensis HAG 010964, producer of the lipopeptide antibiotic friulimycin.</title>
        <authorList>
            <person name="Ruckert C."/>
            <person name="Szczepanowski R."/>
            <person name="Albersmeier A."/>
            <person name="Goesmann A."/>
            <person name="Fischer N."/>
            <person name="Steinkamper A."/>
            <person name="Puhler A."/>
            <person name="Biener R."/>
            <person name="Schwartz D."/>
            <person name="Kalinowski J."/>
        </authorList>
    </citation>
    <scope>NUCLEOTIDE SEQUENCE [LARGE SCALE GENOMIC DNA]</scope>
    <source>
        <strain evidence="1 2">DSM 7358</strain>
    </source>
</reference>
<protein>
    <recommendedName>
        <fullName evidence="3">SalK</fullName>
    </recommendedName>
</protein>
<dbReference type="Pfam" id="PF21863">
    <property type="entry name" value="HTH_67"/>
    <property type="match status" value="1"/>
</dbReference>
<gene>
    <name evidence="1" type="ORF">AFR_19545</name>
</gene>
<dbReference type="AlphaFoldDB" id="U5W2P7"/>
<dbReference type="STRING" id="1246995.AFR_19545"/>
<sequence>MAVMTDVTPALAREAWRLAEPLHAMIYFVPEAQERYDALGIPVTAGYFASRGGVFGPVGPGPVVATFYNFEPGLVARALPAVWEIASPAAALAARLDAAGAALTRGLGDAVKSPEVAEAAELARRAAESATAYAEGRPLFAAHAGLDWPDEPHLKLWHAITLLREFRGDGHVAALLVAGVTGLQSIVLHAASGQANGRFLRASRGWSRERWAAEVAVLQERGLIDGEELSESGRELRARLEADTDRLAVPAYQVLGSEGCERLAELTRPFSRTLVKAGFLAAAAPPRK</sequence>